<organism evidence="3 4">
    <name type="scientific">Candidatus Geothrix odensensis</name>
    <dbReference type="NCBI Taxonomy" id="2954440"/>
    <lineage>
        <taxon>Bacteria</taxon>
        <taxon>Pseudomonadati</taxon>
        <taxon>Acidobacteriota</taxon>
        <taxon>Holophagae</taxon>
        <taxon>Holophagales</taxon>
        <taxon>Holophagaceae</taxon>
        <taxon>Geothrix</taxon>
    </lineage>
</organism>
<dbReference type="Pfam" id="PF01145">
    <property type="entry name" value="Band_7"/>
    <property type="match status" value="1"/>
</dbReference>
<dbReference type="EMBL" id="JADKCH010000001">
    <property type="protein sequence ID" value="MBK8571267.1"/>
    <property type="molecule type" value="Genomic_DNA"/>
</dbReference>
<sequence length="678" mass="73737">MDLTWLSANPGLTLLALLGAAFALLLLSKWIRYIPNTRVGIVEKLISGKGSVKTGLIALNGEAGFQPQLLRGGWHLLTPFQYRIHKMPLVTIPQGKIGYIFARDGKDLPPTQTLASNARGADFQDVVAFLQNGGQKGPQRQILREGIYAINLAQFVVLTEDRLFYLPLDASELETFQKMSAIIAERGGWRPVIIKGTDDAVGIVTVHDGPSLASGEIIAPSVGEDSQHPATYHNNFQDADKFLAAGGQRGRQYQVLVEGTYYINRLFATVELIPKTVVEVGTVGVVVSYTGQTGTDISGKEYRHGELVAKGNRGVWSEPLMPGKYAFNTYAGKVAIVPTTNFILKWTKGEVGSHKFDENLSEVSLITKDAFEPSLPLSVVVHIDYRKAPLVIQRFGDIKKLVEQTLDPMVSAYFKNIGQTRTLIQLIQDRSAIQEQSGVQMKEKFGQYNLELQEVLIGTPSSGAQGGQIEQILIQLRSRQIADEQVETYGRQQNAAAKERELREAEAKAKQQTALTESAISIEVQSNQGKADYAKAQQQAAQIQTLAGAEAEKVRLMGEGEAKRIKVMAEAQAEQAARVGIAQAMAIEEQVRAYGGPQFQLVQQVMNRFAEAIEKSQVDVVPKIHMGGGDKGGGSLIESLLGLLLSEKAGQLAGVVPGTAPNAEAEALKATLRQNLTK</sequence>
<evidence type="ECO:0000313" key="4">
    <source>
        <dbReference type="Proteomes" id="UP000709959"/>
    </source>
</evidence>
<protein>
    <submittedName>
        <fullName evidence="3">Flotillin family protein</fullName>
    </submittedName>
</protein>
<reference evidence="3 4" key="1">
    <citation type="submission" date="2020-10" db="EMBL/GenBank/DDBJ databases">
        <title>Connecting structure to function with the recovery of over 1000 high-quality activated sludge metagenome-assembled genomes encoding full-length rRNA genes using long-read sequencing.</title>
        <authorList>
            <person name="Singleton C.M."/>
            <person name="Petriglieri F."/>
            <person name="Kristensen J.M."/>
            <person name="Kirkegaard R.H."/>
            <person name="Michaelsen T.Y."/>
            <person name="Andersen M.H."/>
            <person name="Karst S.M."/>
            <person name="Dueholm M.S."/>
            <person name="Nielsen P.H."/>
            <person name="Albertsen M."/>
        </authorList>
    </citation>
    <scope>NUCLEOTIDE SEQUENCE [LARGE SCALE GENOMIC DNA]</scope>
    <source>
        <strain evidence="3">OdNE_18-Q3-R46-58_MAXAC.008</strain>
    </source>
</reference>
<evidence type="ECO:0000259" key="2">
    <source>
        <dbReference type="Pfam" id="PF01145"/>
    </source>
</evidence>
<evidence type="ECO:0000256" key="1">
    <source>
        <dbReference type="SAM" id="Phobius"/>
    </source>
</evidence>
<keyword evidence="1" id="KW-0812">Transmembrane</keyword>
<keyword evidence="1" id="KW-1133">Transmembrane helix</keyword>
<dbReference type="PIRSF" id="PIRSF035261">
    <property type="entry name" value="UCP035261"/>
    <property type="match status" value="1"/>
</dbReference>
<feature type="domain" description="Band 7" evidence="2">
    <location>
        <begin position="277"/>
        <end position="484"/>
    </location>
</feature>
<comment type="caution">
    <text evidence="3">The sequence shown here is derived from an EMBL/GenBank/DDBJ whole genome shotgun (WGS) entry which is preliminary data.</text>
</comment>
<name>A0A936K6E5_9BACT</name>
<dbReference type="InterPro" id="IPR017037">
    <property type="entry name" value="UCP035261"/>
</dbReference>
<dbReference type="AlphaFoldDB" id="A0A936K6E5"/>
<dbReference type="InterPro" id="IPR001107">
    <property type="entry name" value="Band_7"/>
</dbReference>
<feature type="transmembrane region" description="Helical" evidence="1">
    <location>
        <begin position="12"/>
        <end position="31"/>
    </location>
</feature>
<dbReference type="Proteomes" id="UP000709959">
    <property type="component" value="Unassembled WGS sequence"/>
</dbReference>
<accession>A0A936K6E5</accession>
<gene>
    <name evidence="3" type="ORF">IPN91_01220</name>
</gene>
<proteinExistence type="predicted"/>
<evidence type="ECO:0000313" key="3">
    <source>
        <dbReference type="EMBL" id="MBK8571267.1"/>
    </source>
</evidence>
<keyword evidence="1" id="KW-0472">Membrane</keyword>